<reference evidence="3" key="1">
    <citation type="journal article" date="2019" name="Int. J. Syst. Evol. Microbiol.">
        <title>The Global Catalogue of Microorganisms (GCM) 10K type strain sequencing project: providing services to taxonomists for standard genome sequencing and annotation.</title>
        <authorList>
            <consortium name="The Broad Institute Genomics Platform"/>
            <consortium name="The Broad Institute Genome Sequencing Center for Infectious Disease"/>
            <person name="Wu L."/>
            <person name="Ma J."/>
        </authorList>
    </citation>
    <scope>NUCLEOTIDE SEQUENCE [LARGE SCALE GENOMIC DNA]</scope>
    <source>
        <strain evidence="3">JCM 3146</strain>
    </source>
</reference>
<protein>
    <submittedName>
        <fullName evidence="2">Uncharacterized protein</fullName>
    </submittedName>
</protein>
<evidence type="ECO:0000313" key="3">
    <source>
        <dbReference type="Proteomes" id="UP001501822"/>
    </source>
</evidence>
<accession>A0ABP3H476</accession>
<evidence type="ECO:0000256" key="1">
    <source>
        <dbReference type="SAM" id="MobiDB-lite"/>
    </source>
</evidence>
<dbReference type="RefSeq" id="WP_252804073.1">
    <property type="nucleotide sequence ID" value="NZ_BAAABM010000053.1"/>
</dbReference>
<feature type="region of interest" description="Disordered" evidence="1">
    <location>
        <begin position="1"/>
        <end position="62"/>
    </location>
</feature>
<name>A0ABP3H476_9ACTN</name>
<keyword evidence="3" id="KW-1185">Reference proteome</keyword>
<gene>
    <name evidence="2" type="ORF">GCM10010151_56000</name>
</gene>
<comment type="caution">
    <text evidence="2">The sequence shown here is derived from an EMBL/GenBank/DDBJ whole genome shotgun (WGS) entry which is preliminary data.</text>
</comment>
<sequence length="62" mass="6371">MTEQSGQEGAERGAAEEATGTPVTPTEEEAGHGPAGEAPGDEGYRPPGGMSRPEDLNPDDFE</sequence>
<organism evidence="2 3">
    <name type="scientific">Actinoallomurus spadix</name>
    <dbReference type="NCBI Taxonomy" id="79912"/>
    <lineage>
        <taxon>Bacteria</taxon>
        <taxon>Bacillati</taxon>
        <taxon>Actinomycetota</taxon>
        <taxon>Actinomycetes</taxon>
        <taxon>Streptosporangiales</taxon>
        <taxon>Thermomonosporaceae</taxon>
        <taxon>Actinoallomurus</taxon>
    </lineage>
</organism>
<evidence type="ECO:0000313" key="2">
    <source>
        <dbReference type="EMBL" id="GAA0359074.1"/>
    </source>
</evidence>
<dbReference type="EMBL" id="BAAABM010000053">
    <property type="protein sequence ID" value="GAA0359074.1"/>
    <property type="molecule type" value="Genomic_DNA"/>
</dbReference>
<dbReference type="Proteomes" id="UP001501822">
    <property type="component" value="Unassembled WGS sequence"/>
</dbReference>
<proteinExistence type="predicted"/>